<dbReference type="PANTHER" id="PTHR13035">
    <property type="entry name" value="PROTEIN N-TERMINAL GLUTAMINE AMIDOHYDROLASE"/>
    <property type="match status" value="1"/>
</dbReference>
<name>A0AAN7DIE6_9FUNG</name>
<reference evidence="10 11" key="1">
    <citation type="submission" date="2022-11" db="EMBL/GenBank/DDBJ databases">
        <title>Mucor velutinosus strain NIH1002 WGS.</title>
        <authorList>
            <person name="Subramanian P."/>
            <person name="Mullikin J.C."/>
            <person name="Segre J.A."/>
            <person name="Zelazny A.M."/>
        </authorList>
    </citation>
    <scope>NUCLEOTIDE SEQUENCE [LARGE SCALE GENOMIC DNA]</scope>
    <source>
        <strain evidence="10 11">NIH1002</strain>
    </source>
</reference>
<proteinExistence type="inferred from homology"/>
<dbReference type="GeneID" id="89944370"/>
<comment type="similarity">
    <text evidence="1 8">Belongs to the NTAQ1 family.</text>
</comment>
<evidence type="ECO:0000256" key="2">
    <source>
        <dbReference type="ARBA" id="ARBA00011245"/>
    </source>
</evidence>
<accession>A0AAN7DIE6</accession>
<evidence type="ECO:0000313" key="11">
    <source>
        <dbReference type="Proteomes" id="UP001304243"/>
    </source>
</evidence>
<dbReference type="GO" id="GO:0005634">
    <property type="term" value="C:nucleus"/>
    <property type="evidence" value="ECO:0007669"/>
    <property type="project" value="TreeGrafter"/>
</dbReference>
<comment type="caution">
    <text evidence="10">The sequence shown here is derived from an EMBL/GenBank/DDBJ whole genome shotgun (WGS) entry which is preliminary data.</text>
</comment>
<evidence type="ECO:0000256" key="8">
    <source>
        <dbReference type="RuleBase" id="RU367082"/>
    </source>
</evidence>
<dbReference type="Gene3D" id="3.10.620.10">
    <property type="entry name" value="Protein N-terminal glutamine amidohydrolase, alpha beta roll"/>
    <property type="match status" value="1"/>
</dbReference>
<dbReference type="Proteomes" id="UP001304243">
    <property type="component" value="Unassembled WGS sequence"/>
</dbReference>
<dbReference type="GO" id="GO:0070773">
    <property type="term" value="F:protein-N-terminal glutamine amidohydrolase activity"/>
    <property type="evidence" value="ECO:0007669"/>
    <property type="project" value="UniProtKB-UniRule"/>
</dbReference>
<dbReference type="GO" id="GO:0008418">
    <property type="term" value="F:protein-N-terminal asparagine amidohydrolase activity"/>
    <property type="evidence" value="ECO:0007669"/>
    <property type="project" value="UniProtKB-UniRule"/>
</dbReference>
<evidence type="ECO:0000256" key="3">
    <source>
        <dbReference type="ARBA" id="ARBA00012718"/>
    </source>
</evidence>
<comment type="subunit">
    <text evidence="2 8">Monomer.</text>
</comment>
<protein>
    <recommendedName>
        <fullName evidence="4 8">Protein N-terminal glutamine amidohydrolase</fullName>
        <ecNumber evidence="3 8">3.5.1.122</ecNumber>
    </recommendedName>
    <alternativeName>
        <fullName evidence="6 8">Protein NH2-terminal glutamine deamidase</fullName>
    </alternativeName>
</protein>
<dbReference type="RefSeq" id="XP_064683999.1">
    <property type="nucleotide sequence ID" value="XM_064820079.1"/>
</dbReference>
<dbReference type="GO" id="GO:0005829">
    <property type="term" value="C:cytosol"/>
    <property type="evidence" value="ECO:0007669"/>
    <property type="project" value="TreeGrafter"/>
</dbReference>
<evidence type="ECO:0000313" key="10">
    <source>
        <dbReference type="EMBL" id="KAK4517333.1"/>
    </source>
</evidence>
<keyword evidence="5 8" id="KW-0378">Hydrolase</keyword>
<dbReference type="InterPro" id="IPR023128">
    <property type="entry name" value="Prot_N_Gln_amidohydro_ab_roll"/>
</dbReference>
<comment type="catalytic activity">
    <reaction evidence="7 8">
        <text>N-terminal L-glutaminyl-[protein] + H2O = N-terminal L-glutamyl-[protein] + NH4(+)</text>
        <dbReference type="Rhea" id="RHEA:50680"/>
        <dbReference type="Rhea" id="RHEA-COMP:12668"/>
        <dbReference type="Rhea" id="RHEA-COMP:12777"/>
        <dbReference type="ChEBI" id="CHEBI:15377"/>
        <dbReference type="ChEBI" id="CHEBI:28938"/>
        <dbReference type="ChEBI" id="CHEBI:64721"/>
        <dbReference type="ChEBI" id="CHEBI:64722"/>
        <dbReference type="EC" id="3.5.1.122"/>
    </reaction>
</comment>
<organism evidence="10 11">
    <name type="scientific">Mucor velutinosus</name>
    <dbReference type="NCBI Taxonomy" id="708070"/>
    <lineage>
        <taxon>Eukaryota</taxon>
        <taxon>Fungi</taxon>
        <taxon>Fungi incertae sedis</taxon>
        <taxon>Mucoromycota</taxon>
        <taxon>Mucoromycotina</taxon>
        <taxon>Mucoromycetes</taxon>
        <taxon>Mucorales</taxon>
        <taxon>Mucorineae</taxon>
        <taxon>Mucoraceae</taxon>
        <taxon>Mucor</taxon>
    </lineage>
</organism>
<evidence type="ECO:0000256" key="5">
    <source>
        <dbReference type="ARBA" id="ARBA00022801"/>
    </source>
</evidence>
<dbReference type="InterPro" id="IPR037132">
    <property type="entry name" value="N_Gln_amidohydro_ab_roll_sf"/>
</dbReference>
<dbReference type="EC" id="3.5.1.122" evidence="3 8"/>
<dbReference type="InterPro" id="IPR039733">
    <property type="entry name" value="NTAQ1"/>
</dbReference>
<evidence type="ECO:0000256" key="6">
    <source>
        <dbReference type="ARBA" id="ARBA00029677"/>
    </source>
</evidence>
<feature type="domain" description="Protein N-terminal glutamine amidohydrolase alpha beta roll" evidence="9">
    <location>
        <begin position="32"/>
        <end position="209"/>
    </location>
</feature>
<dbReference type="Pfam" id="PF09764">
    <property type="entry name" value="Nt_Gln_amidase"/>
    <property type="match status" value="1"/>
</dbReference>
<keyword evidence="11" id="KW-1185">Reference proteome</keyword>
<evidence type="ECO:0000256" key="4">
    <source>
        <dbReference type="ARBA" id="ARBA00021247"/>
    </source>
</evidence>
<evidence type="ECO:0000259" key="9">
    <source>
        <dbReference type="Pfam" id="PF09764"/>
    </source>
</evidence>
<gene>
    <name evidence="10" type="primary">XBP1_1</name>
    <name evidence="10" type="ORF">ATC70_000668</name>
</gene>
<evidence type="ECO:0000256" key="1">
    <source>
        <dbReference type="ARBA" id="ARBA00008985"/>
    </source>
</evidence>
<sequence>MAGDEDQHLDDRVKELMLELDILRFDRSDLLYTACYCEENIYMLCSEILKKRPELIDDFSVMFISNDHRSVPLWQQRAGSGDEHAVLWDYHVVLYYKQDSEALIYDFDTLLPFPSPADFYALETFKPNMLVKDEYRHMFRLIPAKEYLNRFESDRSHMLNERGEYIAAPPHYPAISKKGKSNLDNYISMKQDALQDAYGTVMTSDNLYQSLFNKA</sequence>
<evidence type="ECO:0000256" key="7">
    <source>
        <dbReference type="ARBA" id="ARBA00048768"/>
    </source>
</evidence>
<comment type="function">
    <text evidence="8">Mediates the side-chain deamidation of N-terminal glutamine residues to glutamate, an important step in N-end rule pathway of protein degradation. Conversion of the resulting N-terminal glutamine to glutamate renders the protein susceptible to arginylation, polyubiquitination and degradation as specified by the N-end rule. Does not act on substrates with internal or C-terminal glutamine and does not act on non-glutamine residues in any position.</text>
</comment>
<dbReference type="AlphaFoldDB" id="A0AAN7DIE6"/>
<dbReference type="PANTHER" id="PTHR13035:SF0">
    <property type="entry name" value="PROTEIN N-TERMINAL GLUTAMINE AMIDOHYDROLASE"/>
    <property type="match status" value="1"/>
</dbReference>
<dbReference type="EMBL" id="JASEJX010000013">
    <property type="protein sequence ID" value="KAK4517333.1"/>
    <property type="molecule type" value="Genomic_DNA"/>
</dbReference>